<dbReference type="AlphaFoldDB" id="I0V5Y9"/>
<reference evidence="1 2" key="1">
    <citation type="submission" date="2012-01" db="EMBL/GenBank/DDBJ databases">
        <title>Improved High-Quality Draft sequence of Saccharomonospora xinjiangensis XJ-54.</title>
        <authorList>
            <consortium name="US DOE Joint Genome Institute"/>
            <person name="Lucas S."/>
            <person name="Han J."/>
            <person name="Lapidus A."/>
            <person name="Cheng J.-F."/>
            <person name="Goodwin L."/>
            <person name="Pitluck S."/>
            <person name="Peters L."/>
            <person name="Mikhailova N."/>
            <person name="Teshima H."/>
            <person name="Detter J.C."/>
            <person name="Han C."/>
            <person name="Tapia R."/>
            <person name="Land M."/>
            <person name="Hauser L."/>
            <person name="Kyrpides N."/>
            <person name="Ivanova N."/>
            <person name="Pagani I."/>
            <person name="Brambilla E.-M."/>
            <person name="Klenk H.-P."/>
            <person name="Woyke T."/>
        </authorList>
    </citation>
    <scope>NUCLEOTIDE SEQUENCE [LARGE SCALE GENOMIC DNA]</scope>
    <source>
        <strain evidence="1 2">XJ-54</strain>
    </source>
</reference>
<dbReference type="HOGENOM" id="CLU_134465_1_1_11"/>
<gene>
    <name evidence="1" type="ORF">SacxiDRAFT_3340</name>
</gene>
<organism evidence="1 2">
    <name type="scientific">Saccharomonospora xinjiangensis XJ-54</name>
    <dbReference type="NCBI Taxonomy" id="882086"/>
    <lineage>
        <taxon>Bacteria</taxon>
        <taxon>Bacillati</taxon>
        <taxon>Actinomycetota</taxon>
        <taxon>Actinomycetes</taxon>
        <taxon>Pseudonocardiales</taxon>
        <taxon>Pseudonocardiaceae</taxon>
        <taxon>Saccharomonospora</taxon>
    </lineage>
</organism>
<name>I0V5Y9_9PSEU</name>
<evidence type="ECO:0000313" key="2">
    <source>
        <dbReference type="Proteomes" id="UP000004691"/>
    </source>
</evidence>
<keyword evidence="2" id="KW-1185">Reference proteome</keyword>
<protein>
    <recommendedName>
        <fullName evidence="3">Yqey-like protein</fullName>
    </recommendedName>
</protein>
<dbReference type="Proteomes" id="UP000004691">
    <property type="component" value="Unassembled WGS sequence"/>
</dbReference>
<dbReference type="PANTHER" id="PTHR28055:SF1">
    <property type="entry name" value="ALTERED INHERITANCE OF MITOCHONDRIA PROTEIN 41, MITOCHONDRIAL"/>
    <property type="match status" value="1"/>
</dbReference>
<evidence type="ECO:0000313" key="1">
    <source>
        <dbReference type="EMBL" id="EID55542.1"/>
    </source>
</evidence>
<sequence>MRAALRQHLTTALKARDRVALAALRSALGAIDNAEAVPIDSAPIDSAPVAGLGGEHVAGAASGVGATETERRELTDTQLREIVENEVRERTAAADEYERLGRADHAERLRAEAEVLTRHLVR</sequence>
<dbReference type="PANTHER" id="PTHR28055">
    <property type="entry name" value="ALTERED INHERITANCE OF MITOCHONDRIA PROTEIN 41, MITOCHONDRIAL"/>
    <property type="match status" value="1"/>
</dbReference>
<dbReference type="OrthoDB" id="4640723at2"/>
<dbReference type="EMBL" id="JH636049">
    <property type="protein sequence ID" value="EID55542.1"/>
    <property type="molecule type" value="Genomic_DNA"/>
</dbReference>
<dbReference type="Gene3D" id="1.10.1510.10">
    <property type="entry name" value="Uncharacterised protein YqeY/AIM41 PF09424, N-terminal domain"/>
    <property type="match status" value="1"/>
</dbReference>
<dbReference type="RefSeq" id="WP_006239716.1">
    <property type="nucleotide sequence ID" value="NZ_JH636049.1"/>
</dbReference>
<dbReference type="InterPro" id="IPR042184">
    <property type="entry name" value="YqeY/Aim41_N"/>
</dbReference>
<dbReference type="eggNOG" id="COG1610">
    <property type="taxonomic scope" value="Bacteria"/>
</dbReference>
<dbReference type="Pfam" id="PF09424">
    <property type="entry name" value="YqeY"/>
    <property type="match status" value="1"/>
</dbReference>
<dbReference type="STRING" id="882086.SacxiDRAFT_3340"/>
<proteinExistence type="predicted"/>
<accession>I0V5Y9</accession>
<dbReference type="InterPro" id="IPR019004">
    <property type="entry name" value="YqeY/Aim41"/>
</dbReference>
<evidence type="ECO:0008006" key="3">
    <source>
        <dbReference type="Google" id="ProtNLM"/>
    </source>
</evidence>